<dbReference type="InterPro" id="IPR051678">
    <property type="entry name" value="AGP_Transferase"/>
</dbReference>
<dbReference type="Proteomes" id="UP000234382">
    <property type="component" value="Unassembled WGS sequence"/>
</dbReference>
<keyword evidence="2" id="KW-0418">Kinase</keyword>
<accession>A0A2H1JIM4</accession>
<dbReference type="InterPro" id="IPR011009">
    <property type="entry name" value="Kinase-like_dom_sf"/>
</dbReference>
<dbReference type="RefSeq" id="WP_244195311.1">
    <property type="nucleotide sequence ID" value="NZ_FXYX01000013.1"/>
</dbReference>
<organism evidence="2 3">
    <name type="scientific">Brevibacterium iodinum ATCC 49514</name>
    <dbReference type="NCBI Taxonomy" id="1255616"/>
    <lineage>
        <taxon>Bacteria</taxon>
        <taxon>Bacillati</taxon>
        <taxon>Actinomycetota</taxon>
        <taxon>Actinomycetes</taxon>
        <taxon>Micrococcales</taxon>
        <taxon>Brevibacteriaceae</taxon>
        <taxon>Brevibacterium</taxon>
    </lineage>
</organism>
<dbReference type="GO" id="GO:0016301">
    <property type="term" value="F:kinase activity"/>
    <property type="evidence" value="ECO:0007669"/>
    <property type="project" value="UniProtKB-KW"/>
</dbReference>
<protein>
    <submittedName>
        <fullName evidence="2">Predicted kinase, aminoglycoside phosphotransferase (APT) family</fullName>
    </submittedName>
</protein>
<name>A0A2H1JIM4_9MICO</name>
<dbReference type="PANTHER" id="PTHR21310">
    <property type="entry name" value="AMINOGLYCOSIDE PHOSPHOTRANSFERASE-RELATED-RELATED"/>
    <property type="match status" value="1"/>
</dbReference>
<dbReference type="Pfam" id="PF01636">
    <property type="entry name" value="APH"/>
    <property type="match status" value="1"/>
</dbReference>
<dbReference type="AlphaFoldDB" id="A0A2H1JIM4"/>
<evidence type="ECO:0000313" key="2">
    <source>
        <dbReference type="EMBL" id="SMX87366.1"/>
    </source>
</evidence>
<proteinExistence type="predicted"/>
<dbReference type="InterPro" id="IPR002575">
    <property type="entry name" value="Aminoglycoside_PTrfase"/>
</dbReference>
<reference evidence="3" key="1">
    <citation type="submission" date="2017-03" db="EMBL/GenBank/DDBJ databases">
        <authorList>
            <person name="Monnet C."/>
        </authorList>
    </citation>
    <scope>NUCLEOTIDE SEQUENCE [LARGE SCALE GENOMIC DNA]</scope>
    <source>
        <strain evidence="3">ATCC 49514</strain>
    </source>
</reference>
<evidence type="ECO:0000259" key="1">
    <source>
        <dbReference type="Pfam" id="PF01636"/>
    </source>
</evidence>
<dbReference type="EMBL" id="FXYX01000013">
    <property type="protein sequence ID" value="SMX87366.1"/>
    <property type="molecule type" value="Genomic_DNA"/>
</dbReference>
<gene>
    <name evidence="2" type="ORF">BI49514_02042</name>
</gene>
<keyword evidence="2" id="KW-0808">Transferase</keyword>
<dbReference type="Gene3D" id="3.90.1200.10">
    <property type="match status" value="1"/>
</dbReference>
<dbReference type="SUPFAM" id="SSF56112">
    <property type="entry name" value="Protein kinase-like (PK-like)"/>
    <property type="match status" value="1"/>
</dbReference>
<evidence type="ECO:0000313" key="3">
    <source>
        <dbReference type="Proteomes" id="UP000234382"/>
    </source>
</evidence>
<keyword evidence="3" id="KW-1185">Reference proteome</keyword>
<feature type="domain" description="Aminoglycoside phosphotransferase" evidence="1">
    <location>
        <begin position="24"/>
        <end position="218"/>
    </location>
</feature>
<sequence length="273" mass="29936">MSTAQQHALRSASVLLGRELRLVEVFTAGQHATTLLASDGKDEFVVRSFPAGDDTATTEPEVLRRLSALGEQVPRLIAHRADLDDPLIVTTRVPGSTPDPTLPASTIAREMARALVRIHALDGTCLPPTPAAPPVGDSSIAHRVRNGFSQLIRGERVLSHGDFWCGNALWSGERLTGVVDWTGGSNAPRGRDLSWCRQDLVLLGFPDAAAEFLDEYESLLDRRITDTHAWDLHAAASAIERVETWLPNYLGIGRTEMTAELLRHRLDEWNAEL</sequence>